<reference evidence="3 4" key="1">
    <citation type="submission" date="2019-02" db="EMBL/GenBank/DDBJ databases">
        <title>Deep-cultivation of Planctomycetes and their phenomic and genomic characterization uncovers novel biology.</title>
        <authorList>
            <person name="Wiegand S."/>
            <person name="Jogler M."/>
            <person name="Boedeker C."/>
            <person name="Pinto D."/>
            <person name="Vollmers J."/>
            <person name="Rivas-Marin E."/>
            <person name="Kohn T."/>
            <person name="Peeters S.H."/>
            <person name="Heuer A."/>
            <person name="Rast P."/>
            <person name="Oberbeckmann S."/>
            <person name="Bunk B."/>
            <person name="Jeske O."/>
            <person name="Meyerdierks A."/>
            <person name="Storesund J.E."/>
            <person name="Kallscheuer N."/>
            <person name="Luecker S."/>
            <person name="Lage O.M."/>
            <person name="Pohl T."/>
            <person name="Merkel B.J."/>
            <person name="Hornburger P."/>
            <person name="Mueller R.-W."/>
            <person name="Bruemmer F."/>
            <person name="Labrenz M."/>
            <person name="Spormann A.M."/>
            <person name="Op Den Camp H."/>
            <person name="Overmann J."/>
            <person name="Amann R."/>
            <person name="Jetten M.S.M."/>
            <person name="Mascher T."/>
            <person name="Medema M.H."/>
            <person name="Devos D.P."/>
            <person name="Kaster A.-K."/>
            <person name="Ovreas L."/>
            <person name="Rohde M."/>
            <person name="Galperin M.Y."/>
            <person name="Jogler C."/>
        </authorList>
    </citation>
    <scope>NUCLEOTIDE SEQUENCE [LARGE SCALE GENOMIC DNA]</scope>
    <source>
        <strain evidence="3 4">CA85</strain>
    </source>
</reference>
<evidence type="ECO:0000313" key="4">
    <source>
        <dbReference type="Proteomes" id="UP000318053"/>
    </source>
</evidence>
<dbReference type="Proteomes" id="UP000318053">
    <property type="component" value="Unassembled WGS sequence"/>
</dbReference>
<feature type="chain" id="PRO_5022810666" description="Fibronectin type-III domain-containing protein" evidence="2">
    <location>
        <begin position="22"/>
        <end position="164"/>
    </location>
</feature>
<name>A0A5C5YJZ3_9BACT</name>
<keyword evidence="1" id="KW-1133">Transmembrane helix</keyword>
<organism evidence="3 4">
    <name type="scientific">Allorhodopirellula solitaria</name>
    <dbReference type="NCBI Taxonomy" id="2527987"/>
    <lineage>
        <taxon>Bacteria</taxon>
        <taxon>Pseudomonadati</taxon>
        <taxon>Planctomycetota</taxon>
        <taxon>Planctomycetia</taxon>
        <taxon>Pirellulales</taxon>
        <taxon>Pirellulaceae</taxon>
        <taxon>Allorhodopirellula</taxon>
    </lineage>
</organism>
<dbReference type="AlphaFoldDB" id="A0A5C5YJZ3"/>
<dbReference type="EMBL" id="SJPK01000001">
    <property type="protein sequence ID" value="TWT75226.1"/>
    <property type="molecule type" value="Genomic_DNA"/>
</dbReference>
<keyword evidence="4" id="KW-1185">Reference proteome</keyword>
<dbReference type="OrthoDB" id="279314at2"/>
<feature type="signal peptide" evidence="2">
    <location>
        <begin position="1"/>
        <end position="21"/>
    </location>
</feature>
<gene>
    <name evidence="3" type="ORF">CA85_05150</name>
</gene>
<keyword evidence="1" id="KW-0812">Transmembrane</keyword>
<accession>A0A5C5YJZ3</accession>
<evidence type="ECO:0000313" key="3">
    <source>
        <dbReference type="EMBL" id="TWT75226.1"/>
    </source>
</evidence>
<sequence precursor="true">MRPLHLGLTLLLFFQAGSVVAQGTSRDAPPSGMMAFKQVEFDDVRAGYVTLEWNDILDEAEFESSYLVKDGEGTTYYRGHLPMAFISGLPDGEYRFDVWAVDSEGSILARGSGPAVVRVEHWSLTQAMSLFVIGLVVFLILVGVIVHGAVRGRSPKRFAGDVLR</sequence>
<protein>
    <recommendedName>
        <fullName evidence="5">Fibronectin type-III domain-containing protein</fullName>
    </recommendedName>
</protein>
<evidence type="ECO:0000256" key="1">
    <source>
        <dbReference type="SAM" id="Phobius"/>
    </source>
</evidence>
<comment type="caution">
    <text evidence="3">The sequence shown here is derived from an EMBL/GenBank/DDBJ whole genome shotgun (WGS) entry which is preliminary data.</text>
</comment>
<dbReference type="RefSeq" id="WP_146389683.1">
    <property type="nucleotide sequence ID" value="NZ_SJPK01000001.1"/>
</dbReference>
<evidence type="ECO:0008006" key="5">
    <source>
        <dbReference type="Google" id="ProtNLM"/>
    </source>
</evidence>
<proteinExistence type="predicted"/>
<feature type="transmembrane region" description="Helical" evidence="1">
    <location>
        <begin position="127"/>
        <end position="150"/>
    </location>
</feature>
<keyword evidence="2" id="KW-0732">Signal</keyword>
<keyword evidence="1" id="KW-0472">Membrane</keyword>
<evidence type="ECO:0000256" key="2">
    <source>
        <dbReference type="SAM" id="SignalP"/>
    </source>
</evidence>